<comment type="subcellular location">
    <subcellularLocation>
        <location evidence="1">Membrane</location>
        <topology evidence="1">Multi-pass membrane protein</topology>
    </subcellularLocation>
</comment>
<dbReference type="InterPro" id="IPR002809">
    <property type="entry name" value="EMC3/TMCO1"/>
</dbReference>
<dbReference type="PANTHER" id="PTHR13116:SF5">
    <property type="entry name" value="ER MEMBRANE PROTEIN COMPLEX SUBUNIT 3"/>
    <property type="match status" value="1"/>
</dbReference>
<dbReference type="GO" id="GO:0072546">
    <property type="term" value="C:EMC complex"/>
    <property type="evidence" value="ECO:0007669"/>
    <property type="project" value="TreeGrafter"/>
</dbReference>
<evidence type="ECO:0000256" key="7">
    <source>
        <dbReference type="PIRNR" id="PIRNR010045"/>
    </source>
</evidence>
<evidence type="ECO:0000256" key="5">
    <source>
        <dbReference type="ARBA" id="ARBA00022989"/>
    </source>
</evidence>
<dbReference type="GO" id="GO:0034975">
    <property type="term" value="P:protein folding in endoplasmic reticulum"/>
    <property type="evidence" value="ECO:0007669"/>
    <property type="project" value="TreeGrafter"/>
</dbReference>
<feature type="transmembrane region" description="Helical" evidence="9">
    <location>
        <begin position="125"/>
        <end position="147"/>
    </location>
</feature>
<evidence type="ECO:0000256" key="4">
    <source>
        <dbReference type="ARBA" id="ARBA00022692"/>
    </source>
</evidence>
<dbReference type="InterPro" id="IPR008568">
    <property type="entry name" value="EMC3"/>
</dbReference>
<evidence type="ECO:0000256" key="9">
    <source>
        <dbReference type="SAM" id="Phobius"/>
    </source>
</evidence>
<gene>
    <name evidence="10" type="ORF">DFH08DRAFT_981711</name>
</gene>
<evidence type="ECO:0000256" key="8">
    <source>
        <dbReference type="SAM" id="MobiDB-lite"/>
    </source>
</evidence>
<dbReference type="SMART" id="SM01415">
    <property type="entry name" value="DUF106"/>
    <property type="match status" value="1"/>
</dbReference>
<evidence type="ECO:0000256" key="1">
    <source>
        <dbReference type="ARBA" id="ARBA00004141"/>
    </source>
</evidence>
<evidence type="ECO:0000256" key="3">
    <source>
        <dbReference type="ARBA" id="ARBA00020822"/>
    </source>
</evidence>
<comment type="function">
    <text evidence="7">The EMC seems to be required for efficient folding of proteins in the endoplasmic reticulum (ER).</text>
</comment>
<sequence length="261" mass="29202">MSSNNAQIRDWVLFPITLVMILVGILRHYIVLLLQSPPKTLPREALREQRALTRSQVLRSSAANSPIPPTYYKAISRHLSEAYEAGTYLKDGPPKEGDAPKPPPNPISDPAAMDGMMAGMKTQMVMMVPQMVIMGWINFFFQGFVLIKLPFPLTLGFKSMLQRGIETPDMDVRWVSSLSWYFLNFFGLNGLYRLILGGDNSADSSRDMTASPFAAPQAPGQAQDYNKLFKAEKDNLQFSEGVYSWVGEGVEDRVLGRYGKI</sequence>
<dbReference type="Proteomes" id="UP001218218">
    <property type="component" value="Unassembled WGS sequence"/>
</dbReference>
<feature type="region of interest" description="Disordered" evidence="8">
    <location>
        <begin position="90"/>
        <end position="109"/>
    </location>
</feature>
<evidence type="ECO:0000313" key="10">
    <source>
        <dbReference type="EMBL" id="KAJ7368183.1"/>
    </source>
</evidence>
<keyword evidence="11" id="KW-1185">Reference proteome</keyword>
<feature type="transmembrane region" description="Helical" evidence="9">
    <location>
        <begin position="12"/>
        <end position="34"/>
    </location>
</feature>
<dbReference type="AlphaFoldDB" id="A0AAD7F661"/>
<dbReference type="PIRSF" id="PIRSF010045">
    <property type="entry name" value="DUF850_TM_euk"/>
    <property type="match status" value="1"/>
</dbReference>
<dbReference type="EMBL" id="JARIHO010000001">
    <property type="protein sequence ID" value="KAJ7368183.1"/>
    <property type="molecule type" value="Genomic_DNA"/>
</dbReference>
<dbReference type="PANTHER" id="PTHR13116">
    <property type="entry name" value="ER MEMBRANE PROTEIN COMPLEX SUBUNIT 3"/>
    <property type="match status" value="1"/>
</dbReference>
<protein>
    <recommendedName>
        <fullName evidence="3 7">ER membrane protein complex subunit 3</fullName>
    </recommendedName>
</protein>
<keyword evidence="5 9" id="KW-1133">Transmembrane helix</keyword>
<comment type="caution">
    <text evidence="10">The sequence shown here is derived from an EMBL/GenBank/DDBJ whole genome shotgun (WGS) entry which is preliminary data.</text>
</comment>
<comment type="similarity">
    <text evidence="2 7">Belongs to the EMC3 family.</text>
</comment>
<proteinExistence type="inferred from homology"/>
<evidence type="ECO:0000313" key="11">
    <source>
        <dbReference type="Proteomes" id="UP001218218"/>
    </source>
</evidence>
<name>A0AAD7F661_9AGAR</name>
<feature type="transmembrane region" description="Helical" evidence="9">
    <location>
        <begin position="178"/>
        <end position="196"/>
    </location>
</feature>
<reference evidence="10" key="1">
    <citation type="submission" date="2023-03" db="EMBL/GenBank/DDBJ databases">
        <title>Massive genome expansion in bonnet fungi (Mycena s.s.) driven by repeated elements and novel gene families across ecological guilds.</title>
        <authorList>
            <consortium name="Lawrence Berkeley National Laboratory"/>
            <person name="Harder C.B."/>
            <person name="Miyauchi S."/>
            <person name="Viragh M."/>
            <person name="Kuo A."/>
            <person name="Thoen E."/>
            <person name="Andreopoulos B."/>
            <person name="Lu D."/>
            <person name="Skrede I."/>
            <person name="Drula E."/>
            <person name="Henrissat B."/>
            <person name="Morin E."/>
            <person name="Kohler A."/>
            <person name="Barry K."/>
            <person name="LaButti K."/>
            <person name="Morin E."/>
            <person name="Salamov A."/>
            <person name="Lipzen A."/>
            <person name="Mereny Z."/>
            <person name="Hegedus B."/>
            <person name="Baldrian P."/>
            <person name="Stursova M."/>
            <person name="Weitz H."/>
            <person name="Taylor A."/>
            <person name="Grigoriev I.V."/>
            <person name="Nagy L.G."/>
            <person name="Martin F."/>
            <person name="Kauserud H."/>
        </authorList>
    </citation>
    <scope>NUCLEOTIDE SEQUENCE</scope>
    <source>
        <strain evidence="10">CBHHK002</strain>
    </source>
</reference>
<keyword evidence="6 9" id="KW-0472">Membrane</keyword>
<organism evidence="10 11">
    <name type="scientific">Mycena albidolilacea</name>
    <dbReference type="NCBI Taxonomy" id="1033008"/>
    <lineage>
        <taxon>Eukaryota</taxon>
        <taxon>Fungi</taxon>
        <taxon>Dikarya</taxon>
        <taxon>Basidiomycota</taxon>
        <taxon>Agaricomycotina</taxon>
        <taxon>Agaricomycetes</taxon>
        <taxon>Agaricomycetidae</taxon>
        <taxon>Agaricales</taxon>
        <taxon>Marasmiineae</taxon>
        <taxon>Mycenaceae</taxon>
        <taxon>Mycena</taxon>
    </lineage>
</organism>
<evidence type="ECO:0000256" key="6">
    <source>
        <dbReference type="ARBA" id="ARBA00023136"/>
    </source>
</evidence>
<dbReference type="Pfam" id="PF01956">
    <property type="entry name" value="EMC3_TMCO1"/>
    <property type="match status" value="1"/>
</dbReference>
<accession>A0AAD7F661</accession>
<evidence type="ECO:0000256" key="2">
    <source>
        <dbReference type="ARBA" id="ARBA00005376"/>
    </source>
</evidence>
<keyword evidence="4 9" id="KW-0812">Transmembrane</keyword>